<dbReference type="SUPFAM" id="SSF53850">
    <property type="entry name" value="Periplasmic binding protein-like II"/>
    <property type="match status" value="1"/>
</dbReference>
<evidence type="ECO:0000256" key="4">
    <source>
        <dbReference type="ARBA" id="ARBA00022605"/>
    </source>
</evidence>
<evidence type="ECO:0000256" key="7">
    <source>
        <dbReference type="ARBA" id="ARBA00023239"/>
    </source>
</evidence>
<keyword evidence="7 10" id="KW-0456">Lyase</keyword>
<evidence type="ECO:0000256" key="5">
    <source>
        <dbReference type="ARBA" id="ARBA00023141"/>
    </source>
</evidence>
<protein>
    <recommendedName>
        <fullName evidence="3 10">Prephenate dehydratase</fullName>
        <shortName evidence="10">PDT</shortName>
        <ecNumber evidence="2 10">4.2.1.51</ecNumber>
    </recommendedName>
</protein>
<evidence type="ECO:0000259" key="12">
    <source>
        <dbReference type="PROSITE" id="PS51671"/>
    </source>
</evidence>
<dbReference type="Pfam" id="PF00800">
    <property type="entry name" value="PDT"/>
    <property type="match status" value="1"/>
</dbReference>
<dbReference type="FunFam" id="3.40.190.10:FF:000064">
    <property type="entry name" value="Prephenate dehydratase"/>
    <property type="match status" value="1"/>
</dbReference>
<keyword evidence="4 10" id="KW-0028">Amino-acid biosynthesis</keyword>
<evidence type="ECO:0000256" key="2">
    <source>
        <dbReference type="ARBA" id="ARBA00013147"/>
    </source>
</evidence>
<dbReference type="NCBIfam" id="NF008865">
    <property type="entry name" value="PRK11898.1"/>
    <property type="match status" value="1"/>
</dbReference>
<dbReference type="GO" id="GO:0004664">
    <property type="term" value="F:prephenate dehydratase activity"/>
    <property type="evidence" value="ECO:0007669"/>
    <property type="project" value="UniProtKB-UniRule"/>
</dbReference>
<evidence type="ECO:0000259" key="11">
    <source>
        <dbReference type="PROSITE" id="PS51171"/>
    </source>
</evidence>
<dbReference type="InterPro" id="IPR001086">
    <property type="entry name" value="Preph_deHydtase"/>
</dbReference>
<dbReference type="SUPFAM" id="SSF55021">
    <property type="entry name" value="ACT-like"/>
    <property type="match status" value="1"/>
</dbReference>
<comment type="caution">
    <text evidence="13">The sequence shown here is derived from an EMBL/GenBank/DDBJ whole genome shotgun (WGS) entry which is preliminary data.</text>
</comment>
<dbReference type="PROSITE" id="PS51671">
    <property type="entry name" value="ACT"/>
    <property type="match status" value="1"/>
</dbReference>
<proteinExistence type="predicted"/>
<dbReference type="GO" id="GO:0009094">
    <property type="term" value="P:L-phenylalanine biosynthetic process"/>
    <property type="evidence" value="ECO:0007669"/>
    <property type="project" value="UniProtKB-UniPathway"/>
</dbReference>
<evidence type="ECO:0000313" key="13">
    <source>
        <dbReference type="EMBL" id="MBB5478221.1"/>
    </source>
</evidence>
<organism evidence="13 14">
    <name type="scientific">Micromonospora parathelypteridis</name>
    <dbReference type="NCBI Taxonomy" id="1839617"/>
    <lineage>
        <taxon>Bacteria</taxon>
        <taxon>Bacillati</taxon>
        <taxon>Actinomycetota</taxon>
        <taxon>Actinomycetes</taxon>
        <taxon>Micromonosporales</taxon>
        <taxon>Micromonosporaceae</taxon>
        <taxon>Micromonospora</taxon>
    </lineage>
</organism>
<evidence type="ECO:0000256" key="8">
    <source>
        <dbReference type="ARBA" id="ARBA00047848"/>
    </source>
</evidence>
<dbReference type="PANTHER" id="PTHR21022:SF19">
    <property type="entry name" value="PREPHENATE DEHYDRATASE-RELATED"/>
    <property type="match status" value="1"/>
</dbReference>
<gene>
    <name evidence="10" type="primary">pheA</name>
    <name evidence="13" type="ORF">HNR20_002726</name>
</gene>
<feature type="domain" description="Prephenate dehydratase" evidence="11">
    <location>
        <begin position="8"/>
        <end position="186"/>
    </location>
</feature>
<dbReference type="InterPro" id="IPR018528">
    <property type="entry name" value="Preph_deHydtase_CS"/>
</dbReference>
<keyword evidence="5 10" id="KW-0057">Aromatic amino acid biosynthesis</keyword>
<evidence type="ECO:0000256" key="1">
    <source>
        <dbReference type="ARBA" id="ARBA00004741"/>
    </source>
</evidence>
<name>A0A840W524_9ACTN</name>
<dbReference type="GO" id="GO:0005737">
    <property type="term" value="C:cytoplasm"/>
    <property type="evidence" value="ECO:0007669"/>
    <property type="project" value="TreeGrafter"/>
</dbReference>
<dbReference type="PROSITE" id="PS00858">
    <property type="entry name" value="PREPHENATE_DEHYDR_2"/>
    <property type="match status" value="1"/>
</dbReference>
<accession>A0A840W524</accession>
<dbReference type="EC" id="4.2.1.51" evidence="2 10"/>
<dbReference type="UniPathway" id="UPA00121">
    <property type="reaction ID" value="UER00345"/>
</dbReference>
<evidence type="ECO:0000256" key="10">
    <source>
        <dbReference type="RuleBase" id="RU361254"/>
    </source>
</evidence>
<evidence type="ECO:0000256" key="3">
    <source>
        <dbReference type="ARBA" id="ARBA00021872"/>
    </source>
</evidence>
<dbReference type="PROSITE" id="PS51171">
    <property type="entry name" value="PREPHENATE_DEHYDR_3"/>
    <property type="match status" value="1"/>
</dbReference>
<dbReference type="Proteomes" id="UP000586947">
    <property type="component" value="Unassembled WGS sequence"/>
</dbReference>
<keyword evidence="6 10" id="KW-0584">Phenylalanine biosynthesis</keyword>
<sequence length="318" mass="33329">MPGTPPTRFVYLGPEGTFAEQALRSVPAAERGTLTPARSVGEALDSVRVGDADAALVPLENSIGGAVGVTLDEMAEGDPLVITREVILPVEFVLGARPNTPLTSIHTVAAHPQASTQCRGWLRDHLPDAVVVDVLSNGAAAAGAGAGEYDAAICAPIGATRHRLATLAEKIADHPDAVTRFVLVSRPGPPPPPTGDDLTSLAVYIAHDRVGALLSVLMELAVRGVNLTRIESRPTGEALGRYVFFLDCTGHVADVRLGEALQGLRRVCADVRFLGSYPRHRWAGAAGERPVPAPAGLSDTDYVDAAAWLARLRTGELT</sequence>
<evidence type="ECO:0000256" key="6">
    <source>
        <dbReference type="ARBA" id="ARBA00023222"/>
    </source>
</evidence>
<feature type="site" description="Essential for prephenate dehydratase activity" evidence="9">
    <location>
        <position position="179"/>
    </location>
</feature>
<dbReference type="Gene3D" id="3.40.190.10">
    <property type="entry name" value="Periplasmic binding protein-like II"/>
    <property type="match status" value="2"/>
</dbReference>
<dbReference type="FunFam" id="3.30.70.260:FF:000012">
    <property type="entry name" value="Prephenate dehydratase"/>
    <property type="match status" value="1"/>
</dbReference>
<dbReference type="InterPro" id="IPR045865">
    <property type="entry name" value="ACT-like_dom_sf"/>
</dbReference>
<dbReference type="AlphaFoldDB" id="A0A840W524"/>
<dbReference type="CDD" id="cd13632">
    <property type="entry name" value="PBP2_Aa-PDT_like"/>
    <property type="match status" value="1"/>
</dbReference>
<dbReference type="EMBL" id="JACHDP010000001">
    <property type="protein sequence ID" value="MBB5478221.1"/>
    <property type="molecule type" value="Genomic_DNA"/>
</dbReference>
<dbReference type="Gene3D" id="3.30.70.260">
    <property type="match status" value="1"/>
</dbReference>
<feature type="domain" description="ACT" evidence="12">
    <location>
        <begin position="201"/>
        <end position="278"/>
    </location>
</feature>
<comment type="catalytic activity">
    <reaction evidence="8 10">
        <text>prephenate + H(+) = 3-phenylpyruvate + CO2 + H2O</text>
        <dbReference type="Rhea" id="RHEA:21648"/>
        <dbReference type="ChEBI" id="CHEBI:15377"/>
        <dbReference type="ChEBI" id="CHEBI:15378"/>
        <dbReference type="ChEBI" id="CHEBI:16526"/>
        <dbReference type="ChEBI" id="CHEBI:18005"/>
        <dbReference type="ChEBI" id="CHEBI:29934"/>
        <dbReference type="EC" id="4.2.1.51"/>
    </reaction>
</comment>
<dbReference type="CDD" id="cd04905">
    <property type="entry name" value="ACT_CM-PDT"/>
    <property type="match status" value="1"/>
</dbReference>
<dbReference type="PANTHER" id="PTHR21022">
    <property type="entry name" value="PREPHENATE DEHYDRATASE P PROTEIN"/>
    <property type="match status" value="1"/>
</dbReference>
<dbReference type="RefSeq" id="WP_184179836.1">
    <property type="nucleotide sequence ID" value="NZ_BMNF01000001.1"/>
</dbReference>
<dbReference type="Pfam" id="PF01842">
    <property type="entry name" value="ACT"/>
    <property type="match status" value="1"/>
</dbReference>
<dbReference type="PIRSF" id="PIRSF001500">
    <property type="entry name" value="Chor_mut_pdt_Ppr"/>
    <property type="match status" value="1"/>
</dbReference>
<evidence type="ECO:0000256" key="9">
    <source>
        <dbReference type="PIRSR" id="PIRSR001500-2"/>
    </source>
</evidence>
<keyword evidence="14" id="KW-1185">Reference proteome</keyword>
<evidence type="ECO:0000313" key="14">
    <source>
        <dbReference type="Proteomes" id="UP000586947"/>
    </source>
</evidence>
<dbReference type="InterPro" id="IPR002912">
    <property type="entry name" value="ACT_dom"/>
</dbReference>
<comment type="pathway">
    <text evidence="1 10">Amino-acid biosynthesis; L-phenylalanine biosynthesis; phenylpyruvate from prephenate: step 1/1.</text>
</comment>
<reference evidence="13 14" key="1">
    <citation type="submission" date="2020-08" db="EMBL/GenBank/DDBJ databases">
        <title>Sequencing the genomes of 1000 actinobacteria strains.</title>
        <authorList>
            <person name="Klenk H.-P."/>
        </authorList>
    </citation>
    <scope>NUCLEOTIDE SEQUENCE [LARGE SCALE GENOMIC DNA]</scope>
    <source>
        <strain evidence="13 14">DSM 103125</strain>
    </source>
</reference>
<dbReference type="InterPro" id="IPR008242">
    <property type="entry name" value="Chor_mutase/pphenate_deHydtase"/>
</dbReference>